<evidence type="ECO:0000256" key="1">
    <source>
        <dbReference type="SAM" id="Phobius"/>
    </source>
</evidence>
<name>A0ABT9Y7R1_9FIRM</name>
<keyword evidence="1" id="KW-0472">Membrane</keyword>
<reference evidence="2 3" key="1">
    <citation type="submission" date="2023-07" db="EMBL/GenBank/DDBJ databases">
        <title>Genomic Encyclopedia of Type Strains, Phase IV (KMG-IV): sequencing the most valuable type-strain genomes for metagenomic binning, comparative biology and taxonomic classification.</title>
        <authorList>
            <person name="Goeker M."/>
        </authorList>
    </citation>
    <scope>NUCLEOTIDE SEQUENCE [LARGE SCALE GENOMIC DNA]</scope>
    <source>
        <strain evidence="2 3">DSM 16980</strain>
    </source>
</reference>
<comment type="caution">
    <text evidence="2">The sequence shown here is derived from an EMBL/GenBank/DDBJ whole genome shotgun (WGS) entry which is preliminary data.</text>
</comment>
<feature type="transmembrane region" description="Helical" evidence="1">
    <location>
        <begin position="59"/>
        <end position="79"/>
    </location>
</feature>
<dbReference type="Proteomes" id="UP001239167">
    <property type="component" value="Unassembled WGS sequence"/>
</dbReference>
<proteinExistence type="predicted"/>
<protein>
    <submittedName>
        <fullName evidence="2">Uncharacterized protein</fullName>
    </submittedName>
</protein>
<organism evidence="2 3">
    <name type="scientific">Pectinatus haikarae</name>
    <dbReference type="NCBI Taxonomy" id="349096"/>
    <lineage>
        <taxon>Bacteria</taxon>
        <taxon>Bacillati</taxon>
        <taxon>Bacillota</taxon>
        <taxon>Negativicutes</taxon>
        <taxon>Selenomonadales</taxon>
        <taxon>Selenomonadaceae</taxon>
        <taxon>Pectinatus</taxon>
    </lineage>
</organism>
<accession>A0ABT9Y7R1</accession>
<keyword evidence="3" id="KW-1185">Reference proteome</keyword>
<feature type="transmembrane region" description="Helical" evidence="1">
    <location>
        <begin position="33"/>
        <end position="53"/>
    </location>
</feature>
<feature type="transmembrane region" description="Helical" evidence="1">
    <location>
        <begin position="6"/>
        <end position="26"/>
    </location>
</feature>
<evidence type="ECO:0000313" key="2">
    <source>
        <dbReference type="EMBL" id="MDQ0203668.1"/>
    </source>
</evidence>
<sequence length="375" mass="42836">MLTVFLGTALMVVLTSVFFIYSFFALCKIQLELKAISLAAVMPFLFIFAAWPLTRYIEVPYYALIAAVVFLTAFAATFYNKKLVEDKKNFSKSQNEMVAYGHTVPLWEKLPVMVSNPQKIIIENLCYKNGKTIRTDHQDNILHNIPDQEKIRHMRTTLSDKFYTMRASLCSGTDAADTRTIRNKLYYPVVLRQKMDLSMQGCGYCFMKKAAIVRSTIARYKLPVPLDRAEVHTVALYLPDRKKEKVAALVAGVHSIDEILNYVYEQNEKKEYAASLYALKCSLPKYRESAYAPFICIEISNIYKKFGAFIKAMVILMAALHLPAVCEDISMRQGFEKQIAYLQKLVHILADAGMIMTPFGEIPGKYFTEAEIYNR</sequence>
<keyword evidence="1" id="KW-1133">Transmembrane helix</keyword>
<gene>
    <name evidence="2" type="ORF">J2S01_001385</name>
</gene>
<dbReference type="RefSeq" id="WP_307223760.1">
    <property type="nucleotide sequence ID" value="NZ_CP116940.1"/>
</dbReference>
<dbReference type="EMBL" id="JAUSUE010000008">
    <property type="protein sequence ID" value="MDQ0203668.1"/>
    <property type="molecule type" value="Genomic_DNA"/>
</dbReference>
<keyword evidence="1" id="KW-0812">Transmembrane</keyword>
<evidence type="ECO:0000313" key="3">
    <source>
        <dbReference type="Proteomes" id="UP001239167"/>
    </source>
</evidence>